<feature type="compositionally biased region" description="Acidic residues" evidence="1">
    <location>
        <begin position="419"/>
        <end position="436"/>
    </location>
</feature>
<evidence type="ECO:0000313" key="5">
    <source>
        <dbReference type="Proteomes" id="UP001159405"/>
    </source>
</evidence>
<dbReference type="PANTHER" id="PTHR12461:SF105">
    <property type="entry name" value="HYPOXIA-INDUCIBLE FACTOR 1-ALPHA INHIBITOR"/>
    <property type="match status" value="1"/>
</dbReference>
<sequence>MSNSLLWLISFFCCHIVTGDSSCKNQGRVTYDNLGDCSNHCEHHIVPNDDLRSYSCDRNKETEIPIFRGVYTFPVDPIPRKNCFDEEAMQFLQDGYPVVLENCTFHKPAMKWTVNYLKENLKDEDHTAYFSKDRIFLYYDDDRIKGAFKEWHPPTKRMLMYFTNFSELMDELETANNGSRAYFQSLVYLQDGVSDSLWKDVNSFNYSFLLDLVTRLNWGEDVSNLLLVGMPDVVTPAHFDILENLYVQIFGRKRVILFSPDYFRSLYPYPVGHPHDRQTQVNFENPDLSKFPRFSEIRGMEVSLEPDEVLYIPNYWWHYIESESHSKTISMNFWFDAKNDTKTKSDNATEKVDTSSVQLETGEDQQEGGSLKTDGDDGKETQSNGDGAHALSESEQNKDTHPEGQVKIDDRTKVSSEETTTEPEAEKEEAVEEDEKEIELSASQYLALLRETETSLFKATFSHKKVKQILEDLLSRRFDYIKELY</sequence>
<evidence type="ECO:0000313" key="4">
    <source>
        <dbReference type="EMBL" id="CAH3146351.1"/>
    </source>
</evidence>
<evidence type="ECO:0000259" key="3">
    <source>
        <dbReference type="PROSITE" id="PS51184"/>
    </source>
</evidence>
<dbReference type="SUPFAM" id="SSF51197">
    <property type="entry name" value="Clavaminate synthase-like"/>
    <property type="match status" value="1"/>
</dbReference>
<evidence type="ECO:0000256" key="2">
    <source>
        <dbReference type="SAM" id="SignalP"/>
    </source>
</evidence>
<dbReference type="PROSITE" id="PS51184">
    <property type="entry name" value="JMJC"/>
    <property type="match status" value="1"/>
</dbReference>
<dbReference type="InterPro" id="IPR003347">
    <property type="entry name" value="JmjC_dom"/>
</dbReference>
<dbReference type="EMBL" id="CALNXK010000078">
    <property type="protein sequence ID" value="CAH3146351.1"/>
    <property type="molecule type" value="Genomic_DNA"/>
</dbReference>
<proteinExistence type="predicted"/>
<keyword evidence="5" id="KW-1185">Reference proteome</keyword>
<dbReference type="Proteomes" id="UP001159405">
    <property type="component" value="Unassembled WGS sequence"/>
</dbReference>
<dbReference type="PANTHER" id="PTHR12461">
    <property type="entry name" value="HYPOXIA-INDUCIBLE FACTOR 1 ALPHA INHIBITOR-RELATED"/>
    <property type="match status" value="1"/>
</dbReference>
<dbReference type="InterPro" id="IPR041667">
    <property type="entry name" value="Cupin_8"/>
</dbReference>
<feature type="chain" id="PRO_5046216829" description="JmjC domain-containing protein" evidence="2">
    <location>
        <begin position="20"/>
        <end position="485"/>
    </location>
</feature>
<reference evidence="4 5" key="1">
    <citation type="submission" date="2022-05" db="EMBL/GenBank/DDBJ databases">
        <authorList>
            <consortium name="Genoscope - CEA"/>
            <person name="William W."/>
        </authorList>
    </citation>
    <scope>NUCLEOTIDE SEQUENCE [LARGE SCALE GENOMIC DNA]</scope>
</reference>
<dbReference type="Gene3D" id="2.60.120.10">
    <property type="entry name" value="Jelly Rolls"/>
    <property type="match status" value="1"/>
</dbReference>
<feature type="region of interest" description="Disordered" evidence="1">
    <location>
        <begin position="342"/>
        <end position="436"/>
    </location>
</feature>
<feature type="signal peptide" evidence="2">
    <location>
        <begin position="1"/>
        <end position="19"/>
    </location>
</feature>
<comment type="caution">
    <text evidence="4">The sequence shown here is derived from an EMBL/GenBank/DDBJ whole genome shotgun (WGS) entry which is preliminary data.</text>
</comment>
<feature type="compositionally biased region" description="Basic and acidic residues" evidence="1">
    <location>
        <begin position="395"/>
        <end position="416"/>
    </location>
</feature>
<name>A0ABN8PQA5_9CNID</name>
<keyword evidence="2" id="KW-0732">Signal</keyword>
<protein>
    <recommendedName>
        <fullName evidence="3">JmjC domain-containing protein</fullName>
    </recommendedName>
</protein>
<dbReference type="InterPro" id="IPR014710">
    <property type="entry name" value="RmlC-like_jellyroll"/>
</dbReference>
<feature type="domain" description="JmjC" evidence="3">
    <location>
        <begin position="199"/>
        <end position="350"/>
    </location>
</feature>
<feature type="compositionally biased region" description="Basic and acidic residues" evidence="1">
    <location>
        <begin position="342"/>
        <end position="353"/>
    </location>
</feature>
<dbReference type="SMART" id="SM00558">
    <property type="entry name" value="JmjC"/>
    <property type="match status" value="1"/>
</dbReference>
<accession>A0ABN8PQA5</accession>
<dbReference type="Pfam" id="PF13621">
    <property type="entry name" value="Cupin_8"/>
    <property type="match status" value="1"/>
</dbReference>
<evidence type="ECO:0000256" key="1">
    <source>
        <dbReference type="SAM" id="MobiDB-lite"/>
    </source>
</evidence>
<organism evidence="4 5">
    <name type="scientific">Porites lobata</name>
    <dbReference type="NCBI Taxonomy" id="104759"/>
    <lineage>
        <taxon>Eukaryota</taxon>
        <taxon>Metazoa</taxon>
        <taxon>Cnidaria</taxon>
        <taxon>Anthozoa</taxon>
        <taxon>Hexacorallia</taxon>
        <taxon>Scleractinia</taxon>
        <taxon>Fungiina</taxon>
        <taxon>Poritidae</taxon>
        <taxon>Porites</taxon>
    </lineage>
</organism>
<gene>
    <name evidence="4" type="ORF">PLOB_00045017</name>
</gene>